<comment type="caution">
    <text evidence="2">The sequence shown here is derived from an EMBL/GenBank/DDBJ whole genome shotgun (WGS) entry which is preliminary data.</text>
</comment>
<dbReference type="Proteomes" id="UP001189429">
    <property type="component" value="Unassembled WGS sequence"/>
</dbReference>
<proteinExistence type="predicted"/>
<name>A0ABN9VIY9_9DINO</name>
<sequence length="154" mass="16706">EHAKKQLVIDELVAKQTVLQDSLAEADAEVMRLEEEVQRLGADRAPPPTAGKPTLHKLLPKFAVNVQQLGELAAELGLDPSPQAELETAAKVQVLAGEAARDDMEIDIDLMESAELREALEAAGLTQPDDATDADMRVAYKRFLDSFTHAVTAH</sequence>
<reference evidence="2" key="1">
    <citation type="submission" date="2023-10" db="EMBL/GenBank/DDBJ databases">
        <authorList>
            <person name="Chen Y."/>
            <person name="Shah S."/>
            <person name="Dougan E. K."/>
            <person name="Thang M."/>
            <person name="Chan C."/>
        </authorList>
    </citation>
    <scope>NUCLEOTIDE SEQUENCE [LARGE SCALE GENOMIC DNA]</scope>
</reference>
<gene>
    <name evidence="2" type="ORF">PCOR1329_LOCUS58476</name>
</gene>
<evidence type="ECO:0000256" key="1">
    <source>
        <dbReference type="SAM" id="Coils"/>
    </source>
</evidence>
<keyword evidence="3" id="KW-1185">Reference proteome</keyword>
<dbReference type="EMBL" id="CAUYUJ010017252">
    <property type="protein sequence ID" value="CAK0873214.1"/>
    <property type="molecule type" value="Genomic_DNA"/>
</dbReference>
<accession>A0ABN9VIY9</accession>
<evidence type="ECO:0008006" key="4">
    <source>
        <dbReference type="Google" id="ProtNLM"/>
    </source>
</evidence>
<evidence type="ECO:0000313" key="3">
    <source>
        <dbReference type="Proteomes" id="UP001189429"/>
    </source>
</evidence>
<organism evidence="2 3">
    <name type="scientific">Prorocentrum cordatum</name>
    <dbReference type="NCBI Taxonomy" id="2364126"/>
    <lineage>
        <taxon>Eukaryota</taxon>
        <taxon>Sar</taxon>
        <taxon>Alveolata</taxon>
        <taxon>Dinophyceae</taxon>
        <taxon>Prorocentrales</taxon>
        <taxon>Prorocentraceae</taxon>
        <taxon>Prorocentrum</taxon>
    </lineage>
</organism>
<keyword evidence="1" id="KW-0175">Coiled coil</keyword>
<feature type="coiled-coil region" evidence="1">
    <location>
        <begin position="16"/>
        <end position="43"/>
    </location>
</feature>
<feature type="non-terminal residue" evidence="2">
    <location>
        <position position="1"/>
    </location>
</feature>
<protein>
    <recommendedName>
        <fullName evidence="4">Leucine zipper transcription factor-like protein 1</fullName>
    </recommendedName>
</protein>
<evidence type="ECO:0000313" key="2">
    <source>
        <dbReference type="EMBL" id="CAK0873214.1"/>
    </source>
</evidence>